<comment type="caution">
    <text evidence="1">The sequence shown here is derived from an EMBL/GenBank/DDBJ whole genome shotgun (WGS) entry which is preliminary data.</text>
</comment>
<protein>
    <submittedName>
        <fullName evidence="1">Uncharacterized protein</fullName>
    </submittedName>
</protein>
<gene>
    <name evidence="1" type="ORF">AB1Y20_012476</name>
</gene>
<accession>A0AB34IKE7</accession>
<dbReference type="Proteomes" id="UP001515480">
    <property type="component" value="Unassembled WGS sequence"/>
</dbReference>
<sequence length="169" mass="16772">MVEAALLAVMAAPGVEEGGVGRVGGVWAMAHMGEMGGLQVGESAGEEGLAAGAVAELELARVMERPEEGSLAKVEVAVLETAEVGVVTAMAAAVGLERAVGVTVAAEGRTVEGTSCSSRRIPTKGASQPGFMPSGFHEAVARVPGNALVLAIDPAALATLAALSRDLNA</sequence>
<proteinExistence type="predicted"/>
<reference evidence="1 2" key="1">
    <citation type="journal article" date="2024" name="Science">
        <title>Giant polyketide synthase enzymes in the biosynthesis of giant marine polyether toxins.</title>
        <authorList>
            <person name="Fallon T.R."/>
            <person name="Shende V.V."/>
            <person name="Wierzbicki I.H."/>
            <person name="Pendleton A.L."/>
            <person name="Watervoot N.F."/>
            <person name="Auber R.P."/>
            <person name="Gonzalez D.J."/>
            <person name="Wisecaver J.H."/>
            <person name="Moore B.S."/>
        </authorList>
    </citation>
    <scope>NUCLEOTIDE SEQUENCE [LARGE SCALE GENOMIC DNA]</scope>
    <source>
        <strain evidence="1 2">12B1</strain>
    </source>
</reference>
<evidence type="ECO:0000313" key="2">
    <source>
        <dbReference type="Proteomes" id="UP001515480"/>
    </source>
</evidence>
<keyword evidence="2" id="KW-1185">Reference proteome</keyword>
<evidence type="ECO:0000313" key="1">
    <source>
        <dbReference type="EMBL" id="KAL1499791.1"/>
    </source>
</evidence>
<organism evidence="1 2">
    <name type="scientific">Prymnesium parvum</name>
    <name type="common">Toxic golden alga</name>
    <dbReference type="NCBI Taxonomy" id="97485"/>
    <lineage>
        <taxon>Eukaryota</taxon>
        <taxon>Haptista</taxon>
        <taxon>Haptophyta</taxon>
        <taxon>Prymnesiophyceae</taxon>
        <taxon>Prymnesiales</taxon>
        <taxon>Prymnesiaceae</taxon>
        <taxon>Prymnesium</taxon>
    </lineage>
</organism>
<name>A0AB34IKE7_PRYPA</name>
<dbReference type="AlphaFoldDB" id="A0AB34IKE7"/>
<dbReference type="EMBL" id="JBGBPQ010000024">
    <property type="protein sequence ID" value="KAL1499791.1"/>
    <property type="molecule type" value="Genomic_DNA"/>
</dbReference>